<evidence type="ECO:0000313" key="2">
    <source>
        <dbReference type="Proteomes" id="UP000190744"/>
    </source>
</evidence>
<dbReference type="Gene3D" id="3.40.50.150">
    <property type="entry name" value="Vaccinia Virus protein VP39"/>
    <property type="match status" value="1"/>
</dbReference>
<dbReference type="GO" id="GO:0008168">
    <property type="term" value="F:methyltransferase activity"/>
    <property type="evidence" value="ECO:0007669"/>
    <property type="project" value="TreeGrafter"/>
</dbReference>
<accession>A0A1S9RBR8</accession>
<gene>
    <name evidence="1" type="ORF">PEBR_36898</name>
</gene>
<name>A0A1S9RBR8_PENBI</name>
<dbReference type="CDD" id="cd02440">
    <property type="entry name" value="AdoMet_MTases"/>
    <property type="match status" value="1"/>
</dbReference>
<dbReference type="SUPFAM" id="SSF53335">
    <property type="entry name" value="S-adenosyl-L-methionine-dependent methyltransferases"/>
    <property type="match status" value="1"/>
</dbReference>
<evidence type="ECO:0008006" key="3">
    <source>
        <dbReference type="Google" id="ProtNLM"/>
    </source>
</evidence>
<dbReference type="AlphaFoldDB" id="A0A1S9RBR8"/>
<comment type="caution">
    <text evidence="1">The sequence shown here is derived from an EMBL/GenBank/DDBJ whole genome shotgun (WGS) entry which is preliminary data.</text>
</comment>
<proteinExistence type="predicted"/>
<reference evidence="2" key="1">
    <citation type="submission" date="2015-09" db="EMBL/GenBank/DDBJ databases">
        <authorList>
            <person name="Fill T.P."/>
            <person name="Baretta J.F."/>
            <person name="de Almeida L.G."/>
            <person name="Rocha M."/>
            <person name="de Souza D.H."/>
            <person name="Malavazi I."/>
            <person name="Cerdeira L.T."/>
            <person name="Hong H."/>
            <person name="Samborskyy M."/>
            <person name="de Vasconcelos A.T."/>
            <person name="Leadlay P."/>
            <person name="Rodrigues-Filho E."/>
        </authorList>
    </citation>
    <scope>NUCLEOTIDE SEQUENCE [LARGE SCALE GENOMIC DNA]</scope>
    <source>
        <strain evidence="2">LaBioMMi 136</strain>
    </source>
</reference>
<dbReference type="PANTHER" id="PTHR43591">
    <property type="entry name" value="METHYLTRANSFERASE"/>
    <property type="match status" value="1"/>
</dbReference>
<dbReference type="Pfam" id="PF13489">
    <property type="entry name" value="Methyltransf_23"/>
    <property type="match status" value="1"/>
</dbReference>
<evidence type="ECO:0000313" key="1">
    <source>
        <dbReference type="EMBL" id="OOQ82922.1"/>
    </source>
</evidence>
<dbReference type="PANTHER" id="PTHR43591:SF24">
    <property type="entry name" value="2-METHOXY-6-POLYPRENYL-1,4-BENZOQUINOL METHYLASE, MITOCHONDRIAL"/>
    <property type="match status" value="1"/>
</dbReference>
<protein>
    <recommendedName>
        <fullName evidence="3">S-adenosyl-L-methionine-dependent methyltransferase</fullName>
    </recommendedName>
</protein>
<dbReference type="EMBL" id="LJBN01000207">
    <property type="protein sequence ID" value="OOQ82922.1"/>
    <property type="molecule type" value="Genomic_DNA"/>
</dbReference>
<sequence>MNDQVIAVDTDLYQIRGGEYYPEDWQSETTSIGSSIYRGLMENGRRYQNLRDEGYLVPSDDQMFETYEAGHLVALVLELDRPNPLFRSPIGKDPKHILDLGTGKGVWAMSVLKIFQPEDQNANIRLSDVADMFPDATVRGVDLFPPPVSWMPPNCILEVDDALQEWTWREPFDLIHMRIMIGSFTEPEWDRVYKQCYDKLQPGGWIEQVEASPVILCDDGSLPPDSILHSWGVYTMECAKKAGRELNAIDTMCDTIRKAGFVDVHEKEYKWPIGPWPRDKRLKEAGVVNFQHWMSGMEGWCMWLLTKFGSPQPWTKEEVLVYVAKLRTELKTPRYHIYQRARRVWARKPFVDELEPEIKREPSP</sequence>
<dbReference type="Proteomes" id="UP000190744">
    <property type="component" value="Unassembled WGS sequence"/>
</dbReference>
<organism evidence="1 2">
    <name type="scientific">Penicillium brasilianum</name>
    <dbReference type="NCBI Taxonomy" id="104259"/>
    <lineage>
        <taxon>Eukaryota</taxon>
        <taxon>Fungi</taxon>
        <taxon>Dikarya</taxon>
        <taxon>Ascomycota</taxon>
        <taxon>Pezizomycotina</taxon>
        <taxon>Eurotiomycetes</taxon>
        <taxon>Eurotiomycetidae</taxon>
        <taxon>Eurotiales</taxon>
        <taxon>Aspergillaceae</taxon>
        <taxon>Penicillium</taxon>
    </lineage>
</organism>
<dbReference type="InterPro" id="IPR029063">
    <property type="entry name" value="SAM-dependent_MTases_sf"/>
</dbReference>